<keyword evidence="7" id="KW-0297">G-protein coupled receptor</keyword>
<comment type="similarity">
    <text evidence="2">Belongs to the G-protein coupled receptor 3 family.</text>
</comment>
<dbReference type="SUPFAM" id="SSF53822">
    <property type="entry name" value="Periplasmic binding protein-like I"/>
    <property type="match status" value="1"/>
</dbReference>
<dbReference type="FunFam" id="2.10.50.30:FF:000001">
    <property type="entry name" value="metabotropic glutamate receptor 1"/>
    <property type="match status" value="1"/>
</dbReference>
<dbReference type="InterPro" id="IPR001828">
    <property type="entry name" value="ANF_lig-bd_rcpt"/>
</dbReference>
<dbReference type="EMBL" id="CAIIXF020000005">
    <property type="protein sequence ID" value="CAH1784570.1"/>
    <property type="molecule type" value="Genomic_DNA"/>
</dbReference>
<dbReference type="PROSITE" id="PS00981">
    <property type="entry name" value="G_PROTEIN_RECEP_F3_3"/>
    <property type="match status" value="1"/>
</dbReference>
<dbReference type="InterPro" id="IPR000337">
    <property type="entry name" value="GPCR_3"/>
</dbReference>
<keyword evidence="4" id="KW-0812">Transmembrane</keyword>
<dbReference type="Pfam" id="PF00003">
    <property type="entry name" value="7tm_3"/>
    <property type="match status" value="1"/>
</dbReference>
<protein>
    <submittedName>
        <fullName evidence="13">Uncharacterized protein</fullName>
    </submittedName>
</protein>
<name>A0A8J1T5C3_OWEFU</name>
<keyword evidence="12" id="KW-0807">Transducer</keyword>
<evidence type="ECO:0000313" key="14">
    <source>
        <dbReference type="Proteomes" id="UP000749559"/>
    </source>
</evidence>
<sequence>MRGVRFSGHLYQVFLCTFIWNTNYSFATFSVPSLKRNSSLSANIAAKEPGNIILGGLFPVHEKGQGDIHCGKINTNRGIQRLEAMLFTIDEINRRSDILPDVKLGANILDTCSRDTYALEQSLEYVRASMSTLDASEFKCEDGSTATSSTAPKAIAGVIGGSYSSVSIQVANLLRLFKIPQISYASTSAALSDKIRFDFFARTVPPDTLQAKAMVDIVVHFNWTYISTVSSEGDYGQNGMDSFIREARGRNICYAVNEKIPASSTDADLDEVIKNLLLKSSARAVVMFTRGEDARALLSAATRNNVTDKFVWIASDGWGKQDMPVRDNELAAEGALTIELQSTPIPAFDTYFMGRTPRNNIRNPWFNSYWEHVFKCKLNGISNTTLHETIPFCTGDEKISKRVYKQESKVQFVYDAVYAISKALDSMYTDLCPKRDGLCSAMKTISGDELYRRYILNVSFTDGFGGLVQFDKNGDGLGRYNIMNYQRNRRTGKYEYHVIGKWATGVLTLEPKGHLVWAGGRYEMPTSQCSKPCNWGEIKHVQQGDNCCWLCTKCQPWEFLKDEFTCVDCGPGLWPHENKMACFMLPEQYMQWGSIYAIVPMALSCIGMLVTIVTMLTFVRHNETPVVKASGRELSFMLLSGCLICYLMSFILLAKPTLITCALQRFGVGFGFSVIYASLLTKTNRISRIFYSASRSAKRPAFISPKSQMVISSILISIQVVCTGVWLVLEPPGTRKYFPNGRRDEVILKCNIQDLSFLISLIYNMLLILICTVYAVKTRRIPENFNESKFIGFTMYTTCIIWLAFVPIYFGTLNSFEIQITTLCISISLSASVALLCLFAPKMYIIVFQPEKNVRKLTMNHNHSTNYSSASYVKANCGGSLTKPNNNSNHKQIEGGNCIPASPDHEVNNIQLNYTSPLKAGACTETDTDPEKDSLTSL</sequence>
<dbReference type="PRINTS" id="PR00593">
    <property type="entry name" value="MTABOTROPICR"/>
</dbReference>
<keyword evidence="6" id="KW-1133">Transmembrane helix</keyword>
<evidence type="ECO:0000256" key="3">
    <source>
        <dbReference type="ARBA" id="ARBA00022475"/>
    </source>
</evidence>
<evidence type="ECO:0000256" key="11">
    <source>
        <dbReference type="ARBA" id="ARBA00023180"/>
    </source>
</evidence>
<dbReference type="Gene3D" id="2.10.50.30">
    <property type="entry name" value="GPCR, family 3, nine cysteines domain"/>
    <property type="match status" value="1"/>
</dbReference>
<dbReference type="InterPro" id="IPR011500">
    <property type="entry name" value="GPCR_3_9-Cys_dom"/>
</dbReference>
<keyword evidence="11" id="KW-0325">Glycoprotein</keyword>
<keyword evidence="10" id="KW-0675">Receptor</keyword>
<dbReference type="CDD" id="cd15934">
    <property type="entry name" value="7tmC_mGluRs_group2_3"/>
    <property type="match status" value="1"/>
</dbReference>
<proteinExistence type="inferred from homology"/>
<evidence type="ECO:0000256" key="12">
    <source>
        <dbReference type="ARBA" id="ARBA00023224"/>
    </source>
</evidence>
<dbReference type="PROSITE" id="PS50259">
    <property type="entry name" value="G_PROTEIN_RECEP_F3_4"/>
    <property type="match status" value="1"/>
</dbReference>
<keyword evidence="14" id="KW-1185">Reference proteome</keyword>
<evidence type="ECO:0000313" key="13">
    <source>
        <dbReference type="EMBL" id="CAH1784570.1"/>
    </source>
</evidence>
<dbReference type="GO" id="GO:0005886">
    <property type="term" value="C:plasma membrane"/>
    <property type="evidence" value="ECO:0007669"/>
    <property type="project" value="UniProtKB-SubCell"/>
</dbReference>
<evidence type="ECO:0000256" key="6">
    <source>
        <dbReference type="ARBA" id="ARBA00022989"/>
    </source>
</evidence>
<dbReference type="InterPro" id="IPR000162">
    <property type="entry name" value="GPCR_3_mtglu_rcpt"/>
</dbReference>
<dbReference type="InterPro" id="IPR017978">
    <property type="entry name" value="GPCR_3_C"/>
</dbReference>
<comment type="caution">
    <text evidence="13">The sequence shown here is derived from an EMBL/GenBank/DDBJ whole genome shotgun (WGS) entry which is preliminary data.</text>
</comment>
<dbReference type="PROSITE" id="PS00979">
    <property type="entry name" value="G_PROTEIN_RECEP_F3_1"/>
    <property type="match status" value="1"/>
</dbReference>
<dbReference type="PRINTS" id="PR00248">
    <property type="entry name" value="GPCRMGR"/>
</dbReference>
<dbReference type="InterPro" id="IPR050726">
    <property type="entry name" value="mGluR"/>
</dbReference>
<dbReference type="Proteomes" id="UP000749559">
    <property type="component" value="Unassembled WGS sequence"/>
</dbReference>
<evidence type="ECO:0000256" key="1">
    <source>
        <dbReference type="ARBA" id="ARBA00004651"/>
    </source>
</evidence>
<keyword evidence="3" id="KW-1003">Cell membrane</keyword>
<reference evidence="13" key="1">
    <citation type="submission" date="2022-03" db="EMBL/GenBank/DDBJ databases">
        <authorList>
            <person name="Martin C."/>
        </authorList>
    </citation>
    <scope>NUCLEOTIDE SEQUENCE</scope>
</reference>
<accession>A0A8J1T5C3</accession>
<evidence type="ECO:0000256" key="4">
    <source>
        <dbReference type="ARBA" id="ARBA00022692"/>
    </source>
</evidence>
<evidence type="ECO:0000256" key="10">
    <source>
        <dbReference type="ARBA" id="ARBA00023170"/>
    </source>
</evidence>
<dbReference type="PANTHER" id="PTHR24060">
    <property type="entry name" value="METABOTROPIC GLUTAMATE RECEPTOR"/>
    <property type="match status" value="1"/>
</dbReference>
<dbReference type="FunFam" id="3.40.50.2300:FF:000009">
    <property type="entry name" value="Glutamate receptor, metabotropic 4"/>
    <property type="match status" value="1"/>
</dbReference>
<keyword evidence="5" id="KW-0732">Signal</keyword>
<keyword evidence="8" id="KW-0472">Membrane</keyword>
<dbReference type="PROSITE" id="PS00980">
    <property type="entry name" value="G_PROTEIN_RECEP_F3_2"/>
    <property type="match status" value="1"/>
</dbReference>
<dbReference type="Pfam" id="PF07562">
    <property type="entry name" value="NCD3G"/>
    <property type="match status" value="1"/>
</dbReference>
<dbReference type="GO" id="GO:0004930">
    <property type="term" value="F:G protein-coupled receptor activity"/>
    <property type="evidence" value="ECO:0007669"/>
    <property type="project" value="UniProtKB-KW"/>
</dbReference>
<evidence type="ECO:0000256" key="9">
    <source>
        <dbReference type="ARBA" id="ARBA00023157"/>
    </source>
</evidence>
<organism evidence="13 14">
    <name type="scientific">Owenia fusiformis</name>
    <name type="common">Polychaete worm</name>
    <dbReference type="NCBI Taxonomy" id="6347"/>
    <lineage>
        <taxon>Eukaryota</taxon>
        <taxon>Metazoa</taxon>
        <taxon>Spiralia</taxon>
        <taxon>Lophotrochozoa</taxon>
        <taxon>Annelida</taxon>
        <taxon>Polychaeta</taxon>
        <taxon>Sedentaria</taxon>
        <taxon>Canalipalpata</taxon>
        <taxon>Sabellida</taxon>
        <taxon>Oweniida</taxon>
        <taxon>Oweniidae</taxon>
        <taxon>Owenia</taxon>
    </lineage>
</organism>
<dbReference type="InterPro" id="IPR028082">
    <property type="entry name" value="Peripla_BP_I"/>
</dbReference>
<evidence type="ECO:0000256" key="7">
    <source>
        <dbReference type="ARBA" id="ARBA00023040"/>
    </source>
</evidence>
<evidence type="ECO:0000256" key="8">
    <source>
        <dbReference type="ARBA" id="ARBA00023136"/>
    </source>
</evidence>
<gene>
    <name evidence="13" type="ORF">OFUS_LOCUS10741</name>
</gene>
<dbReference type="InterPro" id="IPR017979">
    <property type="entry name" value="GPCR_3_CS"/>
</dbReference>
<evidence type="ECO:0000256" key="2">
    <source>
        <dbReference type="ARBA" id="ARBA00007242"/>
    </source>
</evidence>
<evidence type="ECO:0000256" key="5">
    <source>
        <dbReference type="ARBA" id="ARBA00022729"/>
    </source>
</evidence>
<comment type="subcellular location">
    <subcellularLocation>
        <location evidence="1">Cell membrane</location>
        <topology evidence="1">Multi-pass membrane protein</topology>
    </subcellularLocation>
</comment>
<dbReference type="AlphaFoldDB" id="A0A8J1T5C3"/>
<dbReference type="OrthoDB" id="425344at2759"/>
<keyword evidence="9" id="KW-1015">Disulfide bond</keyword>
<dbReference type="InterPro" id="IPR038550">
    <property type="entry name" value="GPCR_3_9-Cys_sf"/>
</dbReference>
<dbReference type="Pfam" id="PF01094">
    <property type="entry name" value="ANF_receptor"/>
    <property type="match status" value="1"/>
</dbReference>
<dbReference type="Gene3D" id="3.40.50.2300">
    <property type="match status" value="2"/>
</dbReference>